<dbReference type="EMBL" id="JACYXT010000021">
    <property type="protein sequence ID" value="MBD9728784.1"/>
    <property type="molecule type" value="Genomic_DNA"/>
</dbReference>
<dbReference type="GeneID" id="79933309"/>
<accession>A0A927LDJ5</accession>
<proteinExistence type="predicted"/>
<evidence type="ECO:0000313" key="1">
    <source>
        <dbReference type="EMBL" id="MBD9728784.1"/>
    </source>
</evidence>
<name>A0A927LDJ5_9ACTN</name>
<evidence type="ECO:0008006" key="3">
    <source>
        <dbReference type="Google" id="ProtNLM"/>
    </source>
</evidence>
<dbReference type="RefSeq" id="WP_086804744.1">
    <property type="nucleotide sequence ID" value="NZ_CP119182.1"/>
</dbReference>
<gene>
    <name evidence="1" type="ORF">IHE70_37525</name>
</gene>
<sequence>MTEITLHLDPERRRALADLADALGRRPEEVAEEAVEMFLRAEGVSVRAVAERLAARHAELLRRLGE</sequence>
<organism evidence="1 2">
    <name type="scientific">Streptomyces caniscabiei</name>
    <dbReference type="NCBI Taxonomy" id="2746961"/>
    <lineage>
        <taxon>Bacteria</taxon>
        <taxon>Bacillati</taxon>
        <taxon>Actinomycetota</taxon>
        <taxon>Actinomycetes</taxon>
        <taxon>Kitasatosporales</taxon>
        <taxon>Streptomycetaceae</taxon>
        <taxon>Streptomyces</taxon>
    </lineage>
</organism>
<dbReference type="Proteomes" id="UP000661025">
    <property type="component" value="Unassembled WGS sequence"/>
</dbReference>
<dbReference type="AlphaFoldDB" id="A0A927LDJ5"/>
<reference evidence="1" key="1">
    <citation type="submission" date="2020-09" db="EMBL/GenBank/DDBJ databases">
        <title>Streptomyces canutascabiei sp. nov., which causes potato common scab and is distributed across the world.</title>
        <authorList>
            <person name="Nguyen H.P."/>
            <person name="Weisberg A.J."/>
            <person name="Chang J.H."/>
            <person name="Clarke C.R."/>
        </authorList>
    </citation>
    <scope>NUCLEOTIDE SEQUENCE</scope>
    <source>
        <strain evidence="1">ID-01-6.2a</strain>
    </source>
</reference>
<comment type="caution">
    <text evidence="1">The sequence shown here is derived from an EMBL/GenBank/DDBJ whole genome shotgun (WGS) entry which is preliminary data.</text>
</comment>
<protein>
    <recommendedName>
        <fullName evidence="3">Ribbon-helix-helix protein CopG domain-containing protein</fullName>
    </recommendedName>
</protein>
<evidence type="ECO:0000313" key="2">
    <source>
        <dbReference type="Proteomes" id="UP000661025"/>
    </source>
</evidence>